<feature type="compositionally biased region" description="Acidic residues" evidence="1">
    <location>
        <begin position="227"/>
        <end position="240"/>
    </location>
</feature>
<proteinExistence type="predicted"/>
<accession>A0ABD1Z731</accession>
<dbReference type="EMBL" id="JBHFFA010000002">
    <property type="protein sequence ID" value="KAL2643587.1"/>
    <property type="molecule type" value="Genomic_DNA"/>
</dbReference>
<comment type="caution">
    <text evidence="2">The sequence shown here is derived from an EMBL/GenBank/DDBJ whole genome shotgun (WGS) entry which is preliminary data.</text>
</comment>
<feature type="region of interest" description="Disordered" evidence="1">
    <location>
        <begin position="124"/>
        <end position="145"/>
    </location>
</feature>
<name>A0ABD1Z731_9MARC</name>
<dbReference type="Proteomes" id="UP001605036">
    <property type="component" value="Unassembled WGS sequence"/>
</dbReference>
<feature type="region of interest" description="Disordered" evidence="1">
    <location>
        <begin position="198"/>
        <end position="240"/>
    </location>
</feature>
<reference evidence="2 3" key="1">
    <citation type="submission" date="2024-09" db="EMBL/GenBank/DDBJ databases">
        <title>Chromosome-scale assembly of Riccia fluitans.</title>
        <authorList>
            <person name="Paukszto L."/>
            <person name="Sawicki J."/>
            <person name="Karawczyk K."/>
            <person name="Piernik-Szablinska J."/>
            <person name="Szczecinska M."/>
            <person name="Mazdziarz M."/>
        </authorList>
    </citation>
    <scope>NUCLEOTIDE SEQUENCE [LARGE SCALE GENOMIC DNA]</scope>
    <source>
        <strain evidence="2">Rf_01</strain>
        <tissue evidence="2">Aerial parts of the thallus</tissue>
    </source>
</reference>
<dbReference type="AlphaFoldDB" id="A0ABD1Z731"/>
<feature type="compositionally biased region" description="Basic and acidic residues" evidence="1">
    <location>
        <begin position="674"/>
        <end position="691"/>
    </location>
</feature>
<evidence type="ECO:0000313" key="2">
    <source>
        <dbReference type="EMBL" id="KAL2643587.1"/>
    </source>
</evidence>
<protein>
    <submittedName>
        <fullName evidence="2">Uncharacterized protein</fullName>
    </submittedName>
</protein>
<sequence length="727" mass="78638">MPPFCVPAPPYLINTPDPAPEEEPEHQEVDGRAQVIASLVDALNQAEAAAAAGREDNRVELANQAYTSLCYDFPIVSTRGLVALHSSFKPSLVEVWEPLFPVTRNFTSGLSYLVSAELRQQGAADGRPLAEDGVEPESTNFDVRDSETRTRHLLTLSASVFLLAPALRVAVAYKDEGVSLKRFFAAYDAETEKQISFQSASPLDDGSDGEHAARVEEAPRETGNSADEAEVYDDDDDSDWEPLETAPSVLRIAEIEEESTSTSDGADEWDGLMEKVRHITSSVPKGLTKSVWEELELTKHLNCALFGLRILEEEAGVEVLPTAEIYSGLLVNHLISERSSSSVAPDLAAVISSFLNIVKSYKGRDASRASTSRQKSWESLLLIALAKLCTKIGGFPIGSNTASAKEGANCSCASSGVIRSLWQSTLSALLFLQQQLDVAVRAAESSDIEFVMSIMCFMVKYAPGNADLGSMLVGGGFFRTALSVFVKVGAGPHMEVLRQFLLISMATSSSAVEYAAQMPTFRAAFSSPEFLSNNFTRPYAIIWPLLLQTSCNSASPQKNIEDEAGQELVAILKEVLKFVEDDTCVYKQYGFLKALVQLQWTLQLLAEATTARSSSSFKFWRRGGSVDKAINHCQVALGGVSVLEAESRCLPASSSQDGDGKKSQADNTGAHSSSLDDHDDEKNSGEKRGSSEADVVASKTKEVLSRILLLLKQLSVLTKGSRGAKID</sequence>
<keyword evidence="3" id="KW-1185">Reference proteome</keyword>
<feature type="region of interest" description="Disordered" evidence="1">
    <location>
        <begin position="1"/>
        <end position="26"/>
    </location>
</feature>
<organism evidence="2 3">
    <name type="scientific">Riccia fluitans</name>
    <dbReference type="NCBI Taxonomy" id="41844"/>
    <lineage>
        <taxon>Eukaryota</taxon>
        <taxon>Viridiplantae</taxon>
        <taxon>Streptophyta</taxon>
        <taxon>Embryophyta</taxon>
        <taxon>Marchantiophyta</taxon>
        <taxon>Marchantiopsida</taxon>
        <taxon>Marchantiidae</taxon>
        <taxon>Marchantiales</taxon>
        <taxon>Ricciaceae</taxon>
        <taxon>Riccia</taxon>
    </lineage>
</organism>
<evidence type="ECO:0000256" key="1">
    <source>
        <dbReference type="SAM" id="MobiDB-lite"/>
    </source>
</evidence>
<feature type="compositionally biased region" description="Pro residues" evidence="1">
    <location>
        <begin position="1"/>
        <end position="10"/>
    </location>
</feature>
<feature type="compositionally biased region" description="Basic and acidic residues" evidence="1">
    <location>
        <begin position="208"/>
        <end position="220"/>
    </location>
</feature>
<gene>
    <name evidence="2" type="ORF">R1flu_011174</name>
</gene>
<feature type="region of interest" description="Disordered" evidence="1">
    <location>
        <begin position="651"/>
        <end position="698"/>
    </location>
</feature>
<evidence type="ECO:0000313" key="3">
    <source>
        <dbReference type="Proteomes" id="UP001605036"/>
    </source>
</evidence>